<protein>
    <recommendedName>
        <fullName evidence="2">DUF7642 domain-containing protein</fullName>
    </recommendedName>
</protein>
<organism evidence="3 4">
    <name type="scientific">Saponaria officinalis</name>
    <name type="common">Common soapwort</name>
    <name type="synonym">Lychnis saponaria</name>
    <dbReference type="NCBI Taxonomy" id="3572"/>
    <lineage>
        <taxon>Eukaryota</taxon>
        <taxon>Viridiplantae</taxon>
        <taxon>Streptophyta</taxon>
        <taxon>Embryophyta</taxon>
        <taxon>Tracheophyta</taxon>
        <taxon>Spermatophyta</taxon>
        <taxon>Magnoliopsida</taxon>
        <taxon>eudicotyledons</taxon>
        <taxon>Gunneridae</taxon>
        <taxon>Pentapetalae</taxon>
        <taxon>Caryophyllales</taxon>
        <taxon>Caryophyllaceae</taxon>
        <taxon>Caryophylleae</taxon>
        <taxon>Saponaria</taxon>
    </lineage>
</organism>
<evidence type="ECO:0000256" key="1">
    <source>
        <dbReference type="SAM" id="Phobius"/>
    </source>
</evidence>
<dbReference type="Proteomes" id="UP001443914">
    <property type="component" value="Unassembled WGS sequence"/>
</dbReference>
<keyword evidence="1" id="KW-1133">Transmembrane helix</keyword>
<comment type="caution">
    <text evidence="3">The sequence shown here is derived from an EMBL/GenBank/DDBJ whole genome shotgun (WGS) entry which is preliminary data.</text>
</comment>
<feature type="transmembrane region" description="Helical" evidence="1">
    <location>
        <begin position="63"/>
        <end position="93"/>
    </location>
</feature>
<accession>A0AAW1M1T9</accession>
<dbReference type="Pfam" id="PF24649">
    <property type="entry name" value="DUF7642"/>
    <property type="match status" value="1"/>
</dbReference>
<keyword evidence="1" id="KW-0812">Transmembrane</keyword>
<reference evidence="3 4" key="1">
    <citation type="submission" date="2024-03" db="EMBL/GenBank/DDBJ databases">
        <title>WGS assembly of Saponaria officinalis var. Norfolk2.</title>
        <authorList>
            <person name="Jenkins J."/>
            <person name="Shu S."/>
            <person name="Grimwood J."/>
            <person name="Barry K."/>
            <person name="Goodstein D."/>
            <person name="Schmutz J."/>
            <person name="Leebens-Mack J."/>
            <person name="Osbourn A."/>
        </authorList>
    </citation>
    <scope>NUCLEOTIDE SEQUENCE [LARGE SCALE GENOMIC DNA]</scope>
    <source>
        <strain evidence="4">cv. Norfolk2</strain>
        <strain evidence="3">JIC</strain>
        <tissue evidence="3">Leaf</tissue>
    </source>
</reference>
<feature type="domain" description="DUF7642" evidence="2">
    <location>
        <begin position="95"/>
        <end position="193"/>
    </location>
</feature>
<dbReference type="PANTHER" id="PTHR35410">
    <property type="entry name" value="EXPRESSED PROTEIN"/>
    <property type="match status" value="1"/>
</dbReference>
<evidence type="ECO:0000313" key="4">
    <source>
        <dbReference type="Proteomes" id="UP001443914"/>
    </source>
</evidence>
<keyword evidence="4" id="KW-1185">Reference proteome</keyword>
<evidence type="ECO:0000313" key="3">
    <source>
        <dbReference type="EMBL" id="KAK9742923.1"/>
    </source>
</evidence>
<name>A0AAW1M1T9_SAPOF</name>
<sequence>MFMGSTHGLPEFGSQNHILLPDNALESDDDDDDDEEVGNECRKIVYSACFDELAENYIQYDSIIWLSISLLLVLAWGVGVIMLLYLPVFRYVLRKDLSSRKLFVTPTEIVYKVSRPSFIPCWKTVTVERRIPLSLVIDIIIEQGCLQSAYGLHTFRVESISRGKAAPVDELQIQGVSNPGRLRKVIIAEAARVLREAWPAMTHTSSLSERKDWKVGNSAFPVPSERRGIACGDLLLQKIDEVNRSVKMVESLVDKSQFSSSDS</sequence>
<dbReference type="AlphaFoldDB" id="A0AAW1M1T9"/>
<dbReference type="InterPro" id="IPR056059">
    <property type="entry name" value="DUF7642"/>
</dbReference>
<dbReference type="PANTHER" id="PTHR35410:SF2">
    <property type="entry name" value="OS02G0640200 PROTEIN"/>
    <property type="match status" value="1"/>
</dbReference>
<dbReference type="EMBL" id="JBDFQZ010000003">
    <property type="protein sequence ID" value="KAK9742924.1"/>
    <property type="molecule type" value="Genomic_DNA"/>
</dbReference>
<dbReference type="EMBL" id="JBDFQZ010000003">
    <property type="protein sequence ID" value="KAK9742923.1"/>
    <property type="molecule type" value="Genomic_DNA"/>
</dbReference>
<proteinExistence type="predicted"/>
<keyword evidence="1" id="KW-0472">Membrane</keyword>
<evidence type="ECO:0000259" key="2">
    <source>
        <dbReference type="Pfam" id="PF24649"/>
    </source>
</evidence>
<gene>
    <name evidence="3" type="ORF">RND81_03G205800</name>
</gene>